<dbReference type="InterPro" id="IPR002509">
    <property type="entry name" value="NODB_dom"/>
</dbReference>
<dbReference type="InterPro" id="IPR051398">
    <property type="entry name" value="Polysacch_Deacetylase"/>
</dbReference>
<dbReference type="EMBL" id="SNXI01000018">
    <property type="protein sequence ID" value="TDP29053.1"/>
    <property type="molecule type" value="Genomic_DNA"/>
</dbReference>
<dbReference type="PROSITE" id="PS51677">
    <property type="entry name" value="NODB"/>
    <property type="match status" value="1"/>
</dbReference>
<keyword evidence="5" id="KW-1185">Reference proteome</keyword>
<gene>
    <name evidence="4" type="ORF">DEU29_11822</name>
</gene>
<organism evidence="4 5">
    <name type="scientific">Idiomarina aquatica</name>
    <dbReference type="NCBI Taxonomy" id="1327752"/>
    <lineage>
        <taxon>Bacteria</taxon>
        <taxon>Pseudomonadati</taxon>
        <taxon>Pseudomonadota</taxon>
        <taxon>Gammaproteobacteria</taxon>
        <taxon>Alteromonadales</taxon>
        <taxon>Idiomarinaceae</taxon>
        <taxon>Idiomarina</taxon>
    </lineage>
</organism>
<dbReference type="GO" id="GO:0016810">
    <property type="term" value="F:hydrolase activity, acting on carbon-nitrogen (but not peptide) bonds"/>
    <property type="evidence" value="ECO:0007669"/>
    <property type="project" value="InterPro"/>
</dbReference>
<dbReference type="Pfam" id="PF01522">
    <property type="entry name" value="Polysacc_deac_1"/>
    <property type="match status" value="1"/>
</dbReference>
<evidence type="ECO:0000259" key="3">
    <source>
        <dbReference type="PROSITE" id="PS51677"/>
    </source>
</evidence>
<evidence type="ECO:0000313" key="5">
    <source>
        <dbReference type="Proteomes" id="UP000295531"/>
    </source>
</evidence>
<feature type="domain" description="NodB homology" evidence="3">
    <location>
        <begin position="94"/>
        <end position="310"/>
    </location>
</feature>
<reference evidence="4 5" key="1">
    <citation type="submission" date="2019-03" db="EMBL/GenBank/DDBJ databases">
        <title>Freshwater and sediment microbial communities from various areas in North America, analyzing microbe dynamics in response to fracking.</title>
        <authorList>
            <person name="Lamendella R."/>
        </authorList>
    </citation>
    <scope>NUCLEOTIDE SEQUENCE [LARGE SCALE GENOMIC DNA]</scope>
    <source>
        <strain evidence="4 5">18_TX</strain>
    </source>
</reference>
<dbReference type="Proteomes" id="UP000295531">
    <property type="component" value="Unassembled WGS sequence"/>
</dbReference>
<evidence type="ECO:0000256" key="2">
    <source>
        <dbReference type="ARBA" id="ARBA00022729"/>
    </source>
</evidence>
<dbReference type="SUPFAM" id="SSF88713">
    <property type="entry name" value="Glycoside hydrolase/deacetylase"/>
    <property type="match status" value="1"/>
</dbReference>
<proteinExistence type="predicted"/>
<comment type="caution">
    <text evidence="4">The sequence shown here is derived from an EMBL/GenBank/DDBJ whole genome shotgun (WGS) entry which is preliminary data.</text>
</comment>
<evidence type="ECO:0000256" key="1">
    <source>
        <dbReference type="ARBA" id="ARBA00004613"/>
    </source>
</evidence>
<sequence length="365" mass="41109">MKLKSLGLASILLVACGDSSSQEASSVETAKKQPDNSIAVLQYHHVSETTPAVTSITPKQFKQHLDYLEENEFSVLSIEQAHQRIENDEGFPDKAVVITFDDGYDNVFEHAAPLLADYDMPYAVFVNPDLMKESPSAYMSWEQLKQIQQQGATIVNHGQTHAHLIRRRASETEEQWRERMHYDVISAQQAIDAKLGEQPKYFAYPYGEYDAELQNLLDEWGFLGFAQHSGPWSPYSDKTAITRFPASGIYANLKTLDAKLKSRALPVADYKPSEPLIAYDDERPTLRVTLAHTDGLQQKALRCFQGTDVLQPTWQDELTFSVKPKENLPIGRSRINCTAPADAGTPYYWFSAAFIRPDAEGSWPD</sequence>
<dbReference type="PANTHER" id="PTHR34216">
    <property type="match status" value="1"/>
</dbReference>
<accession>A0A4R6NZ60</accession>
<dbReference type="PROSITE" id="PS51257">
    <property type="entry name" value="PROKAR_LIPOPROTEIN"/>
    <property type="match status" value="1"/>
</dbReference>
<name>A0A4R6NZ60_9GAMM</name>
<comment type="subcellular location">
    <subcellularLocation>
        <location evidence="1">Secreted</location>
    </subcellularLocation>
</comment>
<dbReference type="GO" id="GO:0005576">
    <property type="term" value="C:extracellular region"/>
    <property type="evidence" value="ECO:0007669"/>
    <property type="project" value="UniProtKB-SubCell"/>
</dbReference>
<evidence type="ECO:0000313" key="4">
    <source>
        <dbReference type="EMBL" id="TDP29053.1"/>
    </source>
</evidence>
<dbReference type="CDD" id="cd10973">
    <property type="entry name" value="CE4_DAC_u4_5s"/>
    <property type="match status" value="1"/>
</dbReference>
<dbReference type="PANTHER" id="PTHR34216:SF3">
    <property type="entry name" value="POLY-BETA-1,6-N-ACETYL-D-GLUCOSAMINE N-DEACETYLASE"/>
    <property type="match status" value="1"/>
</dbReference>
<keyword evidence="2" id="KW-0732">Signal</keyword>
<dbReference type="OrthoDB" id="9814639at2"/>
<dbReference type="InterPro" id="IPR011330">
    <property type="entry name" value="Glyco_hydro/deAcase_b/a-brl"/>
</dbReference>
<dbReference type="RefSeq" id="WP_133540476.1">
    <property type="nucleotide sequence ID" value="NZ_SNXI01000018.1"/>
</dbReference>
<dbReference type="AlphaFoldDB" id="A0A4R6NZ60"/>
<dbReference type="GO" id="GO:0005975">
    <property type="term" value="P:carbohydrate metabolic process"/>
    <property type="evidence" value="ECO:0007669"/>
    <property type="project" value="InterPro"/>
</dbReference>
<protein>
    <submittedName>
        <fullName evidence="4">Polysaccharide deacetylase</fullName>
    </submittedName>
</protein>
<dbReference type="Gene3D" id="3.20.20.370">
    <property type="entry name" value="Glycoside hydrolase/deacetylase"/>
    <property type="match status" value="1"/>
</dbReference>